<dbReference type="Pfam" id="PF00571">
    <property type="entry name" value="CBS"/>
    <property type="match status" value="2"/>
</dbReference>
<dbReference type="PANTHER" id="PTHR22777:SF32">
    <property type="entry name" value="UPF0053 INNER MEMBRANE PROTEIN YFJD"/>
    <property type="match status" value="1"/>
</dbReference>
<dbReference type="FunFam" id="3.10.580.10:FF:000002">
    <property type="entry name" value="Magnesium/cobalt efflux protein CorC"/>
    <property type="match status" value="1"/>
</dbReference>
<dbReference type="InterPro" id="IPR046342">
    <property type="entry name" value="CBS_dom_sf"/>
</dbReference>
<evidence type="ECO:0000256" key="12">
    <source>
        <dbReference type="SAM" id="SignalP"/>
    </source>
</evidence>
<dbReference type="Proteomes" id="UP000668403">
    <property type="component" value="Unassembled WGS sequence"/>
</dbReference>
<dbReference type="Gene3D" id="3.30.465.10">
    <property type="match status" value="1"/>
</dbReference>
<keyword evidence="8 11" id="KW-0472">Membrane</keyword>
<feature type="region of interest" description="Disordered" evidence="10">
    <location>
        <begin position="426"/>
        <end position="458"/>
    </location>
</feature>
<dbReference type="GO" id="GO:0005886">
    <property type="term" value="C:plasma membrane"/>
    <property type="evidence" value="ECO:0007669"/>
    <property type="project" value="UniProtKB-SubCell"/>
</dbReference>
<dbReference type="InterPro" id="IPR016169">
    <property type="entry name" value="FAD-bd_PCMH_sub2"/>
</dbReference>
<evidence type="ECO:0000256" key="6">
    <source>
        <dbReference type="ARBA" id="ARBA00022989"/>
    </source>
</evidence>
<dbReference type="InterPro" id="IPR044751">
    <property type="entry name" value="Ion_transp-like_CBS"/>
</dbReference>
<dbReference type="Gene3D" id="3.10.580.10">
    <property type="entry name" value="CBS-domain"/>
    <property type="match status" value="1"/>
</dbReference>
<feature type="domain" description="CBS" evidence="13">
    <location>
        <begin position="207"/>
        <end position="268"/>
    </location>
</feature>
<evidence type="ECO:0000256" key="3">
    <source>
        <dbReference type="ARBA" id="ARBA00022475"/>
    </source>
</evidence>
<feature type="signal peptide" evidence="12">
    <location>
        <begin position="1"/>
        <end position="24"/>
    </location>
</feature>
<keyword evidence="6 11" id="KW-1133">Transmembrane helix</keyword>
<protein>
    <submittedName>
        <fullName evidence="14">HlyC/CorC family transporter</fullName>
    </submittedName>
</protein>
<evidence type="ECO:0000256" key="8">
    <source>
        <dbReference type="ARBA" id="ARBA00023136"/>
    </source>
</evidence>
<evidence type="ECO:0000256" key="10">
    <source>
        <dbReference type="SAM" id="MobiDB-lite"/>
    </source>
</evidence>
<dbReference type="Pfam" id="PF03471">
    <property type="entry name" value="CorC_HlyC"/>
    <property type="match status" value="1"/>
</dbReference>
<feature type="compositionally biased region" description="Basic and acidic residues" evidence="10">
    <location>
        <begin position="435"/>
        <end position="458"/>
    </location>
</feature>
<evidence type="ECO:0000313" key="15">
    <source>
        <dbReference type="Proteomes" id="UP000668403"/>
    </source>
</evidence>
<evidence type="ECO:0000256" key="1">
    <source>
        <dbReference type="ARBA" id="ARBA00004651"/>
    </source>
</evidence>
<dbReference type="InterPro" id="IPR000644">
    <property type="entry name" value="CBS_dom"/>
</dbReference>
<evidence type="ECO:0000313" key="14">
    <source>
        <dbReference type="EMBL" id="MBO2990164.1"/>
    </source>
</evidence>
<evidence type="ECO:0000256" key="4">
    <source>
        <dbReference type="ARBA" id="ARBA00022692"/>
    </source>
</evidence>
<dbReference type="RefSeq" id="WP_208238923.1">
    <property type="nucleotide sequence ID" value="NZ_BAAAQU010000002.1"/>
</dbReference>
<dbReference type="AlphaFoldDB" id="A0A939TNF7"/>
<organism evidence="14 15">
    <name type="scientific">Leucobacter tardus</name>
    <dbReference type="NCBI Taxonomy" id="501483"/>
    <lineage>
        <taxon>Bacteria</taxon>
        <taxon>Bacillati</taxon>
        <taxon>Actinomycetota</taxon>
        <taxon>Actinomycetes</taxon>
        <taxon>Micrococcales</taxon>
        <taxon>Microbacteriaceae</taxon>
        <taxon>Leucobacter</taxon>
    </lineage>
</organism>
<dbReference type="CDD" id="cd04590">
    <property type="entry name" value="CBS_pair_CorC_HlyC_assoc"/>
    <property type="match status" value="1"/>
</dbReference>
<dbReference type="PANTHER" id="PTHR22777">
    <property type="entry name" value="HEMOLYSIN-RELATED"/>
    <property type="match status" value="1"/>
</dbReference>
<keyword evidence="15" id="KW-1185">Reference proteome</keyword>
<keyword evidence="3" id="KW-1003">Cell membrane</keyword>
<dbReference type="PROSITE" id="PS51371">
    <property type="entry name" value="CBS"/>
    <property type="match status" value="2"/>
</dbReference>
<evidence type="ECO:0000256" key="9">
    <source>
        <dbReference type="PROSITE-ProRule" id="PRU00703"/>
    </source>
</evidence>
<dbReference type="InterPro" id="IPR002550">
    <property type="entry name" value="CNNM"/>
</dbReference>
<comment type="similarity">
    <text evidence="2">Belongs to the UPF0053 family.</text>
</comment>
<dbReference type="InterPro" id="IPR036318">
    <property type="entry name" value="FAD-bd_PCMH-like_sf"/>
</dbReference>
<dbReference type="Pfam" id="PF01595">
    <property type="entry name" value="CNNM"/>
    <property type="match status" value="1"/>
</dbReference>
<evidence type="ECO:0000256" key="7">
    <source>
        <dbReference type="ARBA" id="ARBA00023122"/>
    </source>
</evidence>
<dbReference type="SUPFAM" id="SSF54631">
    <property type="entry name" value="CBS-domain pair"/>
    <property type="match status" value="1"/>
</dbReference>
<dbReference type="SMART" id="SM00116">
    <property type="entry name" value="CBS"/>
    <property type="match status" value="1"/>
</dbReference>
<dbReference type="EMBL" id="JAGFBF010000005">
    <property type="protein sequence ID" value="MBO2990164.1"/>
    <property type="molecule type" value="Genomic_DNA"/>
</dbReference>
<evidence type="ECO:0000256" key="5">
    <source>
        <dbReference type="ARBA" id="ARBA00022737"/>
    </source>
</evidence>
<keyword evidence="5" id="KW-0677">Repeat</keyword>
<dbReference type="SMART" id="SM01091">
    <property type="entry name" value="CorC_HlyC"/>
    <property type="match status" value="1"/>
</dbReference>
<reference evidence="14" key="1">
    <citation type="submission" date="2021-03" db="EMBL/GenBank/DDBJ databases">
        <title>Leucobacter chromiisoli sp. nov., isolated from chromium-containing soil of chemical plant.</title>
        <authorList>
            <person name="Xu Z."/>
        </authorList>
    </citation>
    <scope>NUCLEOTIDE SEQUENCE</scope>
    <source>
        <strain evidence="14">K 70/01</strain>
    </source>
</reference>
<comment type="subcellular location">
    <subcellularLocation>
        <location evidence="1">Cell membrane</location>
        <topology evidence="1">Multi-pass membrane protein</topology>
    </subcellularLocation>
</comment>
<keyword evidence="7 9" id="KW-0129">CBS domain</keyword>
<dbReference type="InterPro" id="IPR005170">
    <property type="entry name" value="Transptr-assoc_dom"/>
</dbReference>
<feature type="chain" id="PRO_5037045420" evidence="12">
    <location>
        <begin position="25"/>
        <end position="458"/>
    </location>
</feature>
<dbReference type="SUPFAM" id="SSF56176">
    <property type="entry name" value="FAD-binding/transporter-associated domain-like"/>
    <property type="match status" value="1"/>
</dbReference>
<evidence type="ECO:0000256" key="11">
    <source>
        <dbReference type="SAM" id="Phobius"/>
    </source>
</evidence>
<keyword evidence="4 11" id="KW-0812">Transmembrane</keyword>
<evidence type="ECO:0000259" key="13">
    <source>
        <dbReference type="PROSITE" id="PS51371"/>
    </source>
</evidence>
<evidence type="ECO:0000256" key="2">
    <source>
        <dbReference type="ARBA" id="ARBA00006337"/>
    </source>
</evidence>
<sequence>MSGLVVALLLIAAFALLAVGALLAAADAALSARSKAELLNLADDHQRSSRAVRAIAEDESTHRSALSFARVFAETFAAVLITLVVAYSLAYLWLELVIATIVMTGLSFVLVGSSPRSVGTLYPDQVIRFCAPTIRAIRVLLGPLATALIRFGNRVTPGVAGNAPIRDEQQLLSMVDQAAEQELLEDDDRDYIHSIVEFGETRVKEIMVPRIDMITVDADETVREALEQLLASRHSRLPVVSDDSDDVIGIVHLRDASGYVLRRPDEAEQSAVTRIMKPAMFVPEVQVADDLLKQMQLEANHLALVVDEYGGISGLATLEDLIEELLGDITDEHDREVPEAVEQPDGSQLVSARMPVDRLGELFGIELDDDDVNTVGGLVSKYLGRLAEVGDRVEVHGIALTAVDTERRRQRLVTVRAEWVGAPSTGPISGLIDAMDSRSSTRDDRAGSPNPHHREDRP</sequence>
<feature type="transmembrane region" description="Helical" evidence="11">
    <location>
        <begin position="68"/>
        <end position="87"/>
    </location>
</feature>
<proteinExistence type="inferred from homology"/>
<keyword evidence="12" id="KW-0732">Signal</keyword>
<feature type="domain" description="CBS" evidence="13">
    <location>
        <begin position="275"/>
        <end position="332"/>
    </location>
</feature>
<gene>
    <name evidence="14" type="ORF">J4H85_09200</name>
</gene>
<comment type="caution">
    <text evidence="14">The sequence shown here is derived from an EMBL/GenBank/DDBJ whole genome shotgun (WGS) entry which is preliminary data.</text>
</comment>
<accession>A0A939TNF7</accession>
<name>A0A939TNF7_9MICO</name>
<dbReference type="GO" id="GO:0050660">
    <property type="term" value="F:flavin adenine dinucleotide binding"/>
    <property type="evidence" value="ECO:0007669"/>
    <property type="project" value="InterPro"/>
</dbReference>